<sequence length="52" mass="5887">MCIDCYSIAMKIVQLPSGAPLPDKYLIVHELTRNGQKMKWHPNKLHTPLNAA</sequence>
<evidence type="ECO:0000313" key="1">
    <source>
        <dbReference type="EMBL" id="VDK82977.1"/>
    </source>
</evidence>
<accession>A0A3P6TD45</accession>
<evidence type="ECO:0000313" key="2">
    <source>
        <dbReference type="Proteomes" id="UP000271889"/>
    </source>
</evidence>
<dbReference type="OrthoDB" id="40579at2759"/>
<reference evidence="1 2" key="1">
    <citation type="submission" date="2018-11" db="EMBL/GenBank/DDBJ databases">
        <authorList>
            <consortium name="Pathogen Informatics"/>
        </authorList>
    </citation>
    <scope>NUCLEOTIDE SEQUENCE [LARGE SCALE GENOMIC DNA]</scope>
</reference>
<proteinExistence type="predicted"/>
<keyword evidence="2" id="KW-1185">Reference proteome</keyword>
<dbReference type="Proteomes" id="UP000271889">
    <property type="component" value="Unassembled WGS sequence"/>
</dbReference>
<dbReference type="EMBL" id="UYRV01028942">
    <property type="protein sequence ID" value="VDK82977.1"/>
    <property type="molecule type" value="Genomic_DNA"/>
</dbReference>
<organism evidence="1 2">
    <name type="scientific">Cylicostephanus goldi</name>
    <name type="common">Nematode worm</name>
    <dbReference type="NCBI Taxonomy" id="71465"/>
    <lineage>
        <taxon>Eukaryota</taxon>
        <taxon>Metazoa</taxon>
        <taxon>Ecdysozoa</taxon>
        <taxon>Nematoda</taxon>
        <taxon>Chromadorea</taxon>
        <taxon>Rhabditida</taxon>
        <taxon>Rhabditina</taxon>
        <taxon>Rhabditomorpha</taxon>
        <taxon>Strongyloidea</taxon>
        <taxon>Strongylidae</taxon>
        <taxon>Cylicostephanus</taxon>
    </lineage>
</organism>
<dbReference type="AlphaFoldDB" id="A0A3P6TD45"/>
<gene>
    <name evidence="1" type="ORF">CGOC_LOCUS8052</name>
</gene>
<name>A0A3P6TD45_CYLGO</name>
<protein>
    <submittedName>
        <fullName evidence="1">Uncharacterized protein</fullName>
    </submittedName>
</protein>